<dbReference type="Gene3D" id="3.40.50.1450">
    <property type="entry name" value="HybD-like"/>
    <property type="match status" value="1"/>
</dbReference>
<dbReference type="GO" id="GO:0016485">
    <property type="term" value="P:protein processing"/>
    <property type="evidence" value="ECO:0007669"/>
    <property type="project" value="TreeGrafter"/>
</dbReference>
<protein>
    <submittedName>
        <fullName evidence="1">Hydrogenase maturation protease</fullName>
    </submittedName>
</protein>
<dbReference type="InterPro" id="IPR000671">
    <property type="entry name" value="Peptidase_A31"/>
</dbReference>
<dbReference type="NCBIfam" id="TIGR00072">
    <property type="entry name" value="hydrog_prot"/>
    <property type="match status" value="1"/>
</dbReference>
<sequence>MASGDGAPVQRHEAPAPGSGLEAVVPAPVLVFGWGNPSRGDDALGPLFVDAVEALKLPGVECLTDFQLQVEHALDLKGRARVLFVDASADAAAPFTFERIEPARDASFTTHAVSPHAILQVFREVEAEPPPPCWLLAIRGEGWELGAPTSATARENLRAAIAWSRTWLAQG</sequence>
<dbReference type="Proteomes" id="UP000013047">
    <property type="component" value="Unassembled WGS sequence"/>
</dbReference>
<dbReference type="EMBL" id="AMXF01000074">
    <property type="protein sequence ID" value="ENO96925.1"/>
    <property type="molecule type" value="Genomic_DNA"/>
</dbReference>
<dbReference type="CDD" id="cd06066">
    <property type="entry name" value="H2MP_NAD-link-bidir"/>
    <property type="match status" value="1"/>
</dbReference>
<evidence type="ECO:0000313" key="2">
    <source>
        <dbReference type="Proteomes" id="UP000013047"/>
    </source>
</evidence>
<evidence type="ECO:0000313" key="1">
    <source>
        <dbReference type="EMBL" id="ENO96925.1"/>
    </source>
</evidence>
<name>N6YZD3_9RHOO</name>
<dbReference type="GO" id="GO:0008047">
    <property type="term" value="F:enzyme activator activity"/>
    <property type="evidence" value="ECO:0007669"/>
    <property type="project" value="InterPro"/>
</dbReference>
<dbReference type="InterPro" id="IPR023430">
    <property type="entry name" value="Pept_HybD-like_dom_sf"/>
</dbReference>
<reference evidence="1 2" key="1">
    <citation type="submission" date="2012-09" db="EMBL/GenBank/DDBJ databases">
        <title>Draft Genome Sequences of 6 Strains from Genus Thauera.</title>
        <authorList>
            <person name="Liu B."/>
            <person name="Shapleigh J.P."/>
            <person name="Frostegard A.H."/>
        </authorList>
    </citation>
    <scope>NUCLEOTIDE SEQUENCE [LARGE SCALE GENOMIC DNA]</scope>
    <source>
        <strain evidence="1 2">B4P</strain>
    </source>
</reference>
<keyword evidence="1" id="KW-0378">Hydrolase</keyword>
<dbReference type="AlphaFoldDB" id="N6YZD3"/>
<accession>N6YZD3</accession>
<gene>
    <name evidence="1" type="ORF">C667_11472</name>
</gene>
<comment type="caution">
    <text evidence="1">The sequence shown here is derived from an EMBL/GenBank/DDBJ whole genome shotgun (WGS) entry which is preliminary data.</text>
</comment>
<dbReference type="PANTHER" id="PTHR30302">
    <property type="entry name" value="HYDROGENASE 1 MATURATION PROTEASE"/>
    <property type="match status" value="1"/>
</dbReference>
<dbReference type="GO" id="GO:0004175">
    <property type="term" value="F:endopeptidase activity"/>
    <property type="evidence" value="ECO:0007669"/>
    <property type="project" value="TreeGrafter"/>
</dbReference>
<organism evidence="1 2">
    <name type="scientific">Thauera phenylacetica B4P</name>
    <dbReference type="NCBI Taxonomy" id="1234382"/>
    <lineage>
        <taxon>Bacteria</taxon>
        <taxon>Pseudomonadati</taxon>
        <taxon>Pseudomonadota</taxon>
        <taxon>Betaproteobacteria</taxon>
        <taxon>Rhodocyclales</taxon>
        <taxon>Zoogloeaceae</taxon>
        <taxon>Thauera</taxon>
    </lineage>
</organism>
<keyword evidence="1" id="KW-0645">Protease</keyword>
<dbReference type="SUPFAM" id="SSF53163">
    <property type="entry name" value="HybD-like"/>
    <property type="match status" value="1"/>
</dbReference>
<keyword evidence="2" id="KW-1185">Reference proteome</keyword>
<proteinExistence type="predicted"/>
<dbReference type="PANTHER" id="PTHR30302:SF5">
    <property type="entry name" value="SLR1876 PROTEIN"/>
    <property type="match status" value="1"/>
</dbReference>